<proteinExistence type="predicted"/>
<dbReference type="Gene3D" id="3.40.50.720">
    <property type="entry name" value="NAD(P)-binding Rossmann-like Domain"/>
    <property type="match status" value="1"/>
</dbReference>
<dbReference type="Pfam" id="PF01370">
    <property type="entry name" value="Epimerase"/>
    <property type="match status" value="1"/>
</dbReference>
<keyword evidence="2" id="KW-0119">Carbohydrate metabolism</keyword>
<dbReference type="PANTHER" id="PTHR43103:SF3">
    <property type="entry name" value="ADP-L-GLYCERO-D-MANNO-HEPTOSE-6-EPIMERASE"/>
    <property type="match status" value="1"/>
</dbReference>
<dbReference type="CDD" id="cd05238">
    <property type="entry name" value="Gne_like_SDR_e"/>
    <property type="match status" value="1"/>
</dbReference>
<evidence type="ECO:0000313" key="4">
    <source>
        <dbReference type="EMBL" id="RLJ59264.1"/>
    </source>
</evidence>
<dbReference type="SUPFAM" id="SSF51735">
    <property type="entry name" value="NAD(P)-binding Rossmann-fold domains"/>
    <property type="match status" value="1"/>
</dbReference>
<dbReference type="OrthoDB" id="9801056at2"/>
<dbReference type="EMBL" id="RCCE01000002">
    <property type="protein sequence ID" value="RLJ59264.1"/>
    <property type="molecule type" value="Genomic_DNA"/>
</dbReference>
<evidence type="ECO:0000256" key="2">
    <source>
        <dbReference type="ARBA" id="ARBA00023277"/>
    </source>
</evidence>
<dbReference type="NCBIfam" id="NF043036">
    <property type="entry name" value="ErythonDh"/>
    <property type="match status" value="1"/>
</dbReference>
<protein>
    <submittedName>
        <fullName evidence="4">Nucleoside-diphosphate-sugar epimerase</fullName>
    </submittedName>
</protein>
<dbReference type="Gene3D" id="3.90.25.10">
    <property type="entry name" value="UDP-galactose 4-epimerase, domain 1"/>
    <property type="match status" value="1"/>
</dbReference>
<reference evidence="4 5" key="1">
    <citation type="submission" date="2018-10" db="EMBL/GenBank/DDBJ databases">
        <title>Genomic Encyclopedia of Archaeal and Bacterial Type Strains, Phase II (KMG-II): from individual species to whole genera.</title>
        <authorList>
            <person name="Goeker M."/>
        </authorList>
    </citation>
    <scope>NUCLEOTIDE SEQUENCE [LARGE SCALE GENOMIC DNA]</scope>
    <source>
        <strain evidence="4 5">DSM 29466</strain>
    </source>
</reference>
<dbReference type="PANTHER" id="PTHR43103">
    <property type="entry name" value="NUCLEOSIDE-DIPHOSPHATE-SUGAR EPIMERASE"/>
    <property type="match status" value="1"/>
</dbReference>
<keyword evidence="5" id="KW-1185">Reference proteome</keyword>
<dbReference type="GO" id="GO:0016491">
    <property type="term" value="F:oxidoreductase activity"/>
    <property type="evidence" value="ECO:0007669"/>
    <property type="project" value="InterPro"/>
</dbReference>
<evidence type="ECO:0000313" key="5">
    <source>
        <dbReference type="Proteomes" id="UP000269157"/>
    </source>
</evidence>
<name>A0A497X434_9RHOB</name>
<accession>A0A497X434</accession>
<keyword evidence="1" id="KW-0521">NADP</keyword>
<dbReference type="InterPro" id="IPR036291">
    <property type="entry name" value="NAD(P)-bd_dom_sf"/>
</dbReference>
<sequence>MRALILGGGGMVGQKLARHIAANGLNGEQVDITLHDIAFPSTEITGATQIKGSIADAGTPETLAKTKPDVIFHLASIVSGEAEADFAKGWAINMHPTWALLEALRAEHEADPSYRPRVVFTSSIAVFGGPYPDKISDEFLSAPQTSYGAQKAICEMLISDFSRKGFIDGISIRLPTICVRPGKPNAAASSFFSGIIREPLNGQEAILPVADTTRHWHASPRSATGFLTHAATLDTDRLQNRRALNLPGVSCTVAEQIEALRDLVGNDVVKLIKHQPDPVIQKIVEGWPRNFAPERALALGFKAEGSFKEIIQVYLDDELKRPT</sequence>
<dbReference type="InterPro" id="IPR050005">
    <property type="entry name" value="DenD"/>
</dbReference>
<comment type="caution">
    <text evidence="4">The sequence shown here is derived from an EMBL/GenBank/DDBJ whole genome shotgun (WGS) entry which is preliminary data.</text>
</comment>
<gene>
    <name evidence="4" type="ORF">BCF46_1412</name>
</gene>
<evidence type="ECO:0000259" key="3">
    <source>
        <dbReference type="Pfam" id="PF01370"/>
    </source>
</evidence>
<evidence type="ECO:0000256" key="1">
    <source>
        <dbReference type="ARBA" id="ARBA00022857"/>
    </source>
</evidence>
<dbReference type="AlphaFoldDB" id="A0A497X434"/>
<dbReference type="InterPro" id="IPR001509">
    <property type="entry name" value="Epimerase_deHydtase"/>
</dbReference>
<feature type="domain" description="NAD-dependent epimerase/dehydratase" evidence="3">
    <location>
        <begin position="3"/>
        <end position="207"/>
    </location>
</feature>
<dbReference type="RefSeq" id="WP_121022984.1">
    <property type="nucleotide sequence ID" value="NZ_RCCE01000002.1"/>
</dbReference>
<organism evidence="4 5">
    <name type="scientific">Litoreibacter meonggei</name>
    <dbReference type="NCBI Taxonomy" id="1049199"/>
    <lineage>
        <taxon>Bacteria</taxon>
        <taxon>Pseudomonadati</taxon>
        <taxon>Pseudomonadota</taxon>
        <taxon>Alphaproteobacteria</taxon>
        <taxon>Rhodobacterales</taxon>
        <taxon>Roseobacteraceae</taxon>
        <taxon>Litoreibacter</taxon>
    </lineage>
</organism>
<dbReference type="Proteomes" id="UP000269157">
    <property type="component" value="Unassembled WGS sequence"/>
</dbReference>